<proteinExistence type="predicted"/>
<name>F4S5J8_MELLP</name>
<protein>
    <submittedName>
        <fullName evidence="1">Uncharacterized protein</fullName>
    </submittedName>
</protein>
<accession>F4S5J8</accession>
<dbReference type="GeneID" id="18924585"/>
<dbReference type="RefSeq" id="XP_007416636.1">
    <property type="nucleotide sequence ID" value="XM_007416574.1"/>
</dbReference>
<dbReference type="AlphaFoldDB" id="F4S5J8"/>
<evidence type="ECO:0000313" key="2">
    <source>
        <dbReference type="Proteomes" id="UP000001072"/>
    </source>
</evidence>
<evidence type="ECO:0000313" key="1">
    <source>
        <dbReference type="EMBL" id="EGG00038.1"/>
    </source>
</evidence>
<reference evidence="2" key="1">
    <citation type="journal article" date="2011" name="Proc. Natl. Acad. Sci. U.S.A.">
        <title>Obligate biotrophy features unraveled by the genomic analysis of rust fungi.</title>
        <authorList>
            <person name="Duplessis S."/>
            <person name="Cuomo C.A."/>
            <person name="Lin Y.-C."/>
            <person name="Aerts A."/>
            <person name="Tisserant E."/>
            <person name="Veneault-Fourrey C."/>
            <person name="Joly D.L."/>
            <person name="Hacquard S."/>
            <person name="Amselem J."/>
            <person name="Cantarel B.L."/>
            <person name="Chiu R."/>
            <person name="Coutinho P.M."/>
            <person name="Feau N."/>
            <person name="Field M."/>
            <person name="Frey P."/>
            <person name="Gelhaye E."/>
            <person name="Goldberg J."/>
            <person name="Grabherr M.G."/>
            <person name="Kodira C.D."/>
            <person name="Kohler A."/>
            <person name="Kuees U."/>
            <person name="Lindquist E.A."/>
            <person name="Lucas S.M."/>
            <person name="Mago R."/>
            <person name="Mauceli E."/>
            <person name="Morin E."/>
            <person name="Murat C."/>
            <person name="Pangilinan J.L."/>
            <person name="Park R."/>
            <person name="Pearson M."/>
            <person name="Quesneville H."/>
            <person name="Rouhier N."/>
            <person name="Sakthikumar S."/>
            <person name="Salamov A.A."/>
            <person name="Schmutz J."/>
            <person name="Selles B."/>
            <person name="Shapiro H."/>
            <person name="Tanguay P."/>
            <person name="Tuskan G.A."/>
            <person name="Henrissat B."/>
            <person name="Van de Peer Y."/>
            <person name="Rouze P."/>
            <person name="Ellis J.G."/>
            <person name="Dodds P.N."/>
            <person name="Schein J.E."/>
            <person name="Zhong S."/>
            <person name="Hamelin R.C."/>
            <person name="Grigoriev I.V."/>
            <person name="Szabo L.J."/>
            <person name="Martin F."/>
        </authorList>
    </citation>
    <scope>NUCLEOTIDE SEQUENCE [LARGE SCALE GENOMIC DNA]</scope>
    <source>
        <strain evidence="2">98AG31 / pathotype 3-4-7</strain>
    </source>
</reference>
<dbReference type="InParanoid" id="F4S5J8"/>
<dbReference type="Proteomes" id="UP000001072">
    <property type="component" value="Unassembled WGS sequence"/>
</dbReference>
<sequence>MNKYLGKRLVVNQPFLQIEVLDEKERLTLKKMKTILILRKTWIKDMKKKRCTFGNGGTNQTSLLSILIAEQTTKVKQNREYFFSSDREDTKNPDQKSLRVSNLVPEEHIRRQDFALCASWSGASTSFKKSRLTWNVSAHSIKQDKRSNRNMYQQKQL</sequence>
<keyword evidence="2" id="KW-1185">Reference proteome</keyword>
<dbReference type="HOGENOM" id="CLU_1678305_0_0_1"/>
<dbReference type="VEuPathDB" id="FungiDB:MELLADRAFT_112153"/>
<dbReference type="EMBL" id="GL883151">
    <property type="protein sequence ID" value="EGG00038.1"/>
    <property type="molecule type" value="Genomic_DNA"/>
</dbReference>
<organism evidence="2">
    <name type="scientific">Melampsora larici-populina (strain 98AG31 / pathotype 3-4-7)</name>
    <name type="common">Poplar leaf rust fungus</name>
    <dbReference type="NCBI Taxonomy" id="747676"/>
    <lineage>
        <taxon>Eukaryota</taxon>
        <taxon>Fungi</taxon>
        <taxon>Dikarya</taxon>
        <taxon>Basidiomycota</taxon>
        <taxon>Pucciniomycotina</taxon>
        <taxon>Pucciniomycetes</taxon>
        <taxon>Pucciniales</taxon>
        <taxon>Melampsoraceae</taxon>
        <taxon>Melampsora</taxon>
    </lineage>
</organism>
<gene>
    <name evidence="1" type="ORF">MELLADRAFT_112153</name>
</gene>
<dbReference type="KEGG" id="mlr:MELLADRAFT_112153"/>